<keyword evidence="2" id="KW-1185">Reference proteome</keyword>
<proteinExistence type="predicted"/>
<sequence>MPGEGGRGGCPGGRGGGILRFFGRARWLGRCRGRRIAHTCWLLGNAIVDADSKIPFSRTFICLGHAYPRRGGARHS</sequence>
<evidence type="ECO:0000313" key="2">
    <source>
        <dbReference type="Proteomes" id="UP000217211"/>
    </source>
</evidence>
<reference evidence="1 2" key="1">
    <citation type="submission" date="2017-08" db="EMBL/GenBank/DDBJ databases">
        <title>Multipartite genome sequences of Sinorhizobium species nodulating soybeans.</title>
        <authorList>
            <person name="Tian C.F."/>
        </authorList>
    </citation>
    <scope>NUCLEOTIDE SEQUENCE [LARGE SCALE GENOMIC DNA]</scope>
    <source>
        <strain evidence="1 2">CCBAU 05684</strain>
        <plasmid evidence="2">psj05684b</plasmid>
    </source>
</reference>
<keyword evidence="1" id="KW-0614">Plasmid</keyword>
<dbReference type="KEGG" id="esj:SJ05684_b45610"/>
<evidence type="ECO:0000313" key="1">
    <source>
        <dbReference type="EMBL" id="ASY65543.1"/>
    </source>
</evidence>
<gene>
    <name evidence="1" type="ORF">SJ05684_b45610</name>
</gene>
<dbReference type="EMBL" id="CP023068">
    <property type="protein sequence ID" value="ASY65543.1"/>
    <property type="molecule type" value="Genomic_DNA"/>
</dbReference>
<dbReference type="Proteomes" id="UP000217211">
    <property type="component" value="Plasmid pSJ05684b"/>
</dbReference>
<name>A0A249PHX5_9HYPH</name>
<accession>A0A249PHX5</accession>
<organism evidence="1 2">
    <name type="scientific">Sinorhizobium sojae CCBAU 05684</name>
    <dbReference type="NCBI Taxonomy" id="716928"/>
    <lineage>
        <taxon>Bacteria</taxon>
        <taxon>Pseudomonadati</taxon>
        <taxon>Pseudomonadota</taxon>
        <taxon>Alphaproteobacteria</taxon>
        <taxon>Hyphomicrobiales</taxon>
        <taxon>Rhizobiaceae</taxon>
        <taxon>Sinorhizobium/Ensifer group</taxon>
        <taxon>Sinorhizobium</taxon>
    </lineage>
</organism>
<dbReference type="AlphaFoldDB" id="A0A249PHX5"/>
<protein>
    <submittedName>
        <fullName evidence="1">Uncharacterized protein</fullName>
    </submittedName>
</protein>
<geneLocation type="plasmid" evidence="2">
    <name>psj05684b</name>
</geneLocation>